<dbReference type="EMBL" id="MNAD01001478">
    <property type="protein sequence ID" value="OJT05221.1"/>
    <property type="molecule type" value="Genomic_DNA"/>
</dbReference>
<dbReference type="GO" id="GO:0016779">
    <property type="term" value="F:nucleotidyltransferase activity"/>
    <property type="evidence" value="ECO:0007669"/>
    <property type="project" value="UniProtKB-KW"/>
</dbReference>
<keyword evidence="7" id="KW-1185">Reference proteome</keyword>
<evidence type="ECO:0000313" key="7">
    <source>
        <dbReference type="Proteomes" id="UP000184267"/>
    </source>
</evidence>
<comment type="caution">
    <text evidence="6">The sequence shown here is derived from an EMBL/GenBank/DDBJ whole genome shotgun (WGS) entry which is preliminary data.</text>
</comment>
<dbReference type="PANTHER" id="PTHR21328">
    <property type="entry name" value="POLY ADP-RIBOSE POLYMERASE FAMILY, MEMBER PARP"/>
    <property type="match status" value="1"/>
</dbReference>
<dbReference type="GO" id="GO:0003950">
    <property type="term" value="F:NAD+ poly-ADP-ribosyltransferase activity"/>
    <property type="evidence" value="ECO:0007669"/>
    <property type="project" value="InterPro"/>
</dbReference>
<dbReference type="Gene3D" id="3.90.228.10">
    <property type="match status" value="1"/>
</dbReference>
<sequence length="486" mass="53246">MGPQYEICSNPVVVDLLVSLAYIAAAEGALDAPLPIGMGLRVKCQSLTPEDPDGLHDFDQLDLPNMRGVIRNLVDQIPPIAELKRHLEQPRRPGHAKPRLQDIDRVVPEAAWLVLRWCVASCTAHLEELHWEDEKFKNMDPTWRQFRFSVGAPDAEAKFRKAVQLAKEENARAHEFPSLYAFHGSGAKNWHSIIRHGFWLKTVTNGRAFGHGVYFAKDGAISLGTYSAAAASCWRNGAIRATSCVALADIVNLPSKFISTSPYFVVDKTEWIVCRYLMVRGPAQQSALPLAGTIPFLNGLPQAPAPVAAPDADGIAEEEEIGYVPLDPQHPLTLSNVLIRIPQPGYALEKLLNARREEFIPMDYDEDDLRILSGDVGDGTGATSASIEGADHILTAFTQVYDTTSVLTAKSAMPQISPVDLGKNDIVVVECNFTRWRPATEGKSKKSWNVFDVGFDLISIFLLHSAPADLPDADPVGAANDITVEL</sequence>
<evidence type="ECO:0000313" key="6">
    <source>
        <dbReference type="EMBL" id="OJT05221.1"/>
    </source>
</evidence>
<name>A0A1M2VC31_TRAPU</name>
<protein>
    <submittedName>
        <fullName evidence="6">Poly [ADP-ribose] polymerase 6</fullName>
    </submittedName>
</protein>
<dbReference type="InterPro" id="IPR012317">
    <property type="entry name" value="Poly(ADP-ribose)pol_cat_dom"/>
</dbReference>
<dbReference type="Pfam" id="PF00644">
    <property type="entry name" value="PARP"/>
    <property type="match status" value="1"/>
</dbReference>
<evidence type="ECO:0000256" key="2">
    <source>
        <dbReference type="ARBA" id="ARBA00022679"/>
    </source>
</evidence>
<dbReference type="Proteomes" id="UP000184267">
    <property type="component" value="Unassembled WGS sequence"/>
</dbReference>
<dbReference type="SUPFAM" id="SSF56399">
    <property type="entry name" value="ADP-ribosylation"/>
    <property type="match status" value="1"/>
</dbReference>
<dbReference type="STRING" id="154538.A0A1M2VC31"/>
<keyword evidence="4" id="KW-0520">NAD</keyword>
<evidence type="ECO:0000256" key="1">
    <source>
        <dbReference type="ARBA" id="ARBA00022676"/>
    </source>
</evidence>
<dbReference type="InterPro" id="IPR051838">
    <property type="entry name" value="ARTD_PARP"/>
</dbReference>
<dbReference type="OrthoDB" id="109543at2759"/>
<feature type="domain" description="PARP catalytic" evidence="5">
    <location>
        <begin position="158"/>
        <end position="255"/>
    </location>
</feature>
<evidence type="ECO:0000256" key="3">
    <source>
        <dbReference type="ARBA" id="ARBA00022695"/>
    </source>
</evidence>
<accession>A0A1M2VC31</accession>
<keyword evidence="3" id="KW-0548">Nucleotidyltransferase</keyword>
<keyword evidence="2" id="KW-0808">Transferase</keyword>
<organism evidence="6 7">
    <name type="scientific">Trametes pubescens</name>
    <name type="common">White-rot fungus</name>
    <dbReference type="NCBI Taxonomy" id="154538"/>
    <lineage>
        <taxon>Eukaryota</taxon>
        <taxon>Fungi</taxon>
        <taxon>Dikarya</taxon>
        <taxon>Basidiomycota</taxon>
        <taxon>Agaricomycotina</taxon>
        <taxon>Agaricomycetes</taxon>
        <taxon>Polyporales</taxon>
        <taxon>Polyporaceae</taxon>
        <taxon>Trametes</taxon>
    </lineage>
</organism>
<evidence type="ECO:0000259" key="5">
    <source>
        <dbReference type="Pfam" id="PF00644"/>
    </source>
</evidence>
<proteinExistence type="predicted"/>
<keyword evidence="1" id="KW-0328">Glycosyltransferase</keyword>
<evidence type="ECO:0000256" key="4">
    <source>
        <dbReference type="ARBA" id="ARBA00023027"/>
    </source>
</evidence>
<gene>
    <name evidence="6" type="ORF">TRAPUB_3986</name>
</gene>
<reference evidence="6 7" key="1">
    <citation type="submission" date="2016-10" db="EMBL/GenBank/DDBJ databases">
        <title>Genome sequence of the basidiomycete white-rot fungus Trametes pubescens.</title>
        <authorList>
            <person name="Makela M.R."/>
            <person name="Granchi Z."/>
            <person name="Peng M."/>
            <person name="De Vries R.P."/>
            <person name="Grigoriev I."/>
            <person name="Riley R."/>
            <person name="Hilden K."/>
        </authorList>
    </citation>
    <scope>NUCLEOTIDE SEQUENCE [LARGE SCALE GENOMIC DNA]</scope>
    <source>
        <strain evidence="6 7">FBCC735</strain>
    </source>
</reference>
<dbReference type="AlphaFoldDB" id="A0A1M2VC31"/>